<dbReference type="PROSITE" id="PS50157">
    <property type="entry name" value="ZINC_FINGER_C2H2_2"/>
    <property type="match status" value="17"/>
</dbReference>
<feature type="domain" description="C2H2-type" evidence="12">
    <location>
        <begin position="456"/>
        <end position="483"/>
    </location>
</feature>
<dbReference type="GO" id="GO:0005694">
    <property type="term" value="C:chromosome"/>
    <property type="evidence" value="ECO:0007669"/>
    <property type="project" value="UniProtKB-ARBA"/>
</dbReference>
<evidence type="ECO:0000259" key="12">
    <source>
        <dbReference type="PROSITE" id="PS50157"/>
    </source>
</evidence>
<dbReference type="FunFam" id="3.30.160.60:FF:001732">
    <property type="entry name" value="Zgc:162936"/>
    <property type="match status" value="1"/>
</dbReference>
<dbReference type="SMART" id="SM00355">
    <property type="entry name" value="ZnF_C2H2"/>
    <property type="match status" value="18"/>
</dbReference>
<dbReference type="FunFam" id="3.30.160.60:FF:000690">
    <property type="entry name" value="Zinc finger protein 354C"/>
    <property type="match status" value="1"/>
</dbReference>
<accession>A0A6G1PR31</accession>
<dbReference type="Pfam" id="PF13913">
    <property type="entry name" value="zf-C2HC_2"/>
    <property type="match status" value="1"/>
</dbReference>
<evidence type="ECO:0000256" key="10">
    <source>
        <dbReference type="PROSITE-ProRule" id="PRU00042"/>
    </source>
</evidence>
<dbReference type="FunFam" id="3.30.160.60:FF:000145">
    <property type="entry name" value="Zinc finger protein 574"/>
    <property type="match status" value="1"/>
</dbReference>
<dbReference type="Pfam" id="PF00096">
    <property type="entry name" value="zf-C2H2"/>
    <property type="match status" value="14"/>
</dbReference>
<dbReference type="InterPro" id="IPR036236">
    <property type="entry name" value="Znf_C2H2_sf"/>
</dbReference>
<dbReference type="GO" id="GO:0000981">
    <property type="term" value="F:DNA-binding transcription factor activity, RNA polymerase II-specific"/>
    <property type="evidence" value="ECO:0007669"/>
    <property type="project" value="TreeGrafter"/>
</dbReference>
<feature type="domain" description="C2H2-type" evidence="12">
    <location>
        <begin position="107"/>
        <end position="134"/>
    </location>
</feature>
<feature type="domain" description="C2H2-type" evidence="12">
    <location>
        <begin position="163"/>
        <end position="190"/>
    </location>
</feature>
<dbReference type="SUPFAM" id="SSF57667">
    <property type="entry name" value="beta-beta-alpha zinc fingers"/>
    <property type="match status" value="11"/>
</dbReference>
<dbReference type="GO" id="GO:0005634">
    <property type="term" value="C:nucleus"/>
    <property type="evidence" value="ECO:0007669"/>
    <property type="project" value="UniProtKB-SubCell"/>
</dbReference>
<feature type="compositionally biased region" description="Basic and acidic residues" evidence="11">
    <location>
        <begin position="569"/>
        <end position="585"/>
    </location>
</feature>
<sequence>MNGVTVEPEERGEDCQQLPARGEGTVSDFETLTAPEEPALKESSRQSKCRYRCSVCGREFSRPSRLADHMNTHSGEKPYSCSVCGKCFTKKINMVVHQRVHTGEKPYSCPDCGARYAQPGCLRRHRLHHAAEKPYHCSVCGRGFIQRRYLVQHERIHTGERPYSCQLCPKRFASKNGLTDHQKTHREENLYTCLVCEKVFSTRSSFRDHTRLHTGQKPHTCSLCGKSFNRPGLLKKHLQKHEEGEIVTTEGSAASREEAPHVFCHKDNEQLQQTAQRFVCDICGRGFSRASRLREHTRSHTGERPFQCDICKKRFSVRNVYKRHRAIHNRQGNSTTTTPDTKPTLLEPEEQKVDEQPISDSSMLVVVLGNDDLNGLQELKVKEETCSLPDESPDGLKKLHSCSICGKSYQIPSRLQEHLQIHVMEKLHRCSECGKTFTTSHSLRAHEKTHMAHKPHPCSICSKSFVKPCLLRQHMTIHIRDGLIADPADKDFWLNMKTVKEEEREEHLDEQDSEELSTATESSIPKSRPRPGNHDDKEKGEEDVSGLINSDGEEEEWKPALITTSPTEPDGHSDVRAESGGDSKSKHCCPVCGRDCFKSSALQKHLRIHSGERPFQCPTCKKSFTQHVHMTEHQRTHTGEKPYTCDDCGKSFTFSSALRRHQKVHTDARPYQCSICQKTFKQQCSLKTHQLTHSGVRYQCPLCSKSFSRALELTYHVDVHSDAQPYFCYICKKNLSGARLFRKHMKKHEAPNSRLPRAGAKEAEPTSEATFSHSALSLNNSQVPYEH</sequence>
<dbReference type="PANTHER" id="PTHR23226:SF416">
    <property type="entry name" value="FI01424P"/>
    <property type="match status" value="1"/>
</dbReference>
<comment type="similarity">
    <text evidence="2">Belongs to the krueppel C2H2-type zinc-finger protein family.</text>
</comment>
<feature type="domain" description="C2H2-type" evidence="12">
    <location>
        <begin position="587"/>
        <end position="614"/>
    </location>
</feature>
<feature type="domain" description="C2H2-type" evidence="12">
    <location>
        <begin position="219"/>
        <end position="246"/>
    </location>
</feature>
<evidence type="ECO:0000256" key="5">
    <source>
        <dbReference type="ARBA" id="ARBA00022771"/>
    </source>
</evidence>
<feature type="compositionally biased region" description="Basic and acidic residues" evidence="11">
    <location>
        <begin position="532"/>
        <end position="542"/>
    </location>
</feature>
<evidence type="ECO:0000256" key="4">
    <source>
        <dbReference type="ARBA" id="ARBA00022737"/>
    </source>
</evidence>
<evidence type="ECO:0000256" key="6">
    <source>
        <dbReference type="ARBA" id="ARBA00022833"/>
    </source>
</evidence>
<dbReference type="EMBL" id="CM015718">
    <property type="protein sequence ID" value="KAF3692456.1"/>
    <property type="molecule type" value="Genomic_DNA"/>
</dbReference>
<feature type="domain" description="C2H2-type" evidence="12">
    <location>
        <begin position="191"/>
        <end position="218"/>
    </location>
</feature>
<feature type="region of interest" description="Disordered" evidence="11">
    <location>
        <begin position="503"/>
        <end position="586"/>
    </location>
</feature>
<evidence type="ECO:0000256" key="11">
    <source>
        <dbReference type="SAM" id="MobiDB-lite"/>
    </source>
</evidence>
<dbReference type="InterPro" id="IPR013087">
    <property type="entry name" value="Znf_C2H2_type"/>
</dbReference>
<dbReference type="PROSITE" id="PS00028">
    <property type="entry name" value="ZINC_FINGER_C2H2_1"/>
    <property type="match status" value="18"/>
</dbReference>
<protein>
    <submittedName>
        <fullName evidence="13">Zinc finger protein 836</fullName>
    </submittedName>
</protein>
<evidence type="ECO:0000256" key="7">
    <source>
        <dbReference type="ARBA" id="ARBA00023015"/>
    </source>
</evidence>
<keyword evidence="3" id="KW-0479">Metal-binding</keyword>
<feature type="domain" description="C2H2-type" evidence="12">
    <location>
        <begin position="428"/>
        <end position="455"/>
    </location>
</feature>
<dbReference type="GO" id="GO:0045893">
    <property type="term" value="P:positive regulation of DNA-templated transcription"/>
    <property type="evidence" value="ECO:0007669"/>
    <property type="project" value="UniProtKB-ARBA"/>
</dbReference>
<dbReference type="AlphaFoldDB" id="A0A6G1PR31"/>
<feature type="region of interest" description="Disordered" evidence="11">
    <location>
        <begin position="1"/>
        <end position="37"/>
    </location>
</feature>
<dbReference type="FunFam" id="3.30.160.60:FF:000512">
    <property type="entry name" value="zinc finger protein 197 isoform X1"/>
    <property type="match status" value="1"/>
</dbReference>
<dbReference type="FunFam" id="3.30.160.60:FF:000671">
    <property type="entry name" value="Zinc finger protein 26"/>
    <property type="match status" value="1"/>
</dbReference>
<feature type="domain" description="C2H2-type" evidence="12">
    <location>
        <begin position="671"/>
        <end position="698"/>
    </location>
</feature>
<evidence type="ECO:0000256" key="9">
    <source>
        <dbReference type="ARBA" id="ARBA00023242"/>
    </source>
</evidence>
<keyword evidence="6" id="KW-0862">Zinc</keyword>
<organism evidence="13 14">
    <name type="scientific">Channa argus</name>
    <name type="common">Northern snakehead</name>
    <name type="synonym">Ophicephalus argus</name>
    <dbReference type="NCBI Taxonomy" id="215402"/>
    <lineage>
        <taxon>Eukaryota</taxon>
        <taxon>Metazoa</taxon>
        <taxon>Chordata</taxon>
        <taxon>Craniata</taxon>
        <taxon>Vertebrata</taxon>
        <taxon>Euteleostomi</taxon>
        <taxon>Actinopterygii</taxon>
        <taxon>Neopterygii</taxon>
        <taxon>Teleostei</taxon>
        <taxon>Neoteleostei</taxon>
        <taxon>Acanthomorphata</taxon>
        <taxon>Anabantaria</taxon>
        <taxon>Anabantiformes</taxon>
        <taxon>Channoidei</taxon>
        <taxon>Channidae</taxon>
        <taxon>Channa</taxon>
    </lineage>
</organism>
<dbReference type="FunFam" id="3.30.160.60:FF:000303">
    <property type="entry name" value="Zinc finger protein 41"/>
    <property type="match status" value="1"/>
</dbReference>
<evidence type="ECO:0000256" key="1">
    <source>
        <dbReference type="ARBA" id="ARBA00004123"/>
    </source>
</evidence>
<name>A0A6G1PR31_CHAAH</name>
<dbReference type="GO" id="GO:0000978">
    <property type="term" value="F:RNA polymerase II cis-regulatory region sequence-specific DNA binding"/>
    <property type="evidence" value="ECO:0007669"/>
    <property type="project" value="TreeGrafter"/>
</dbReference>
<dbReference type="Proteomes" id="UP000503349">
    <property type="component" value="Chromosome 7"/>
</dbReference>
<dbReference type="FunFam" id="3.30.160.60:FF:000761">
    <property type="entry name" value="Zinc finger protein 449"/>
    <property type="match status" value="1"/>
</dbReference>
<gene>
    <name evidence="13" type="ORF">EXN66_Car008132</name>
</gene>
<evidence type="ECO:0000256" key="2">
    <source>
        <dbReference type="ARBA" id="ARBA00006991"/>
    </source>
</evidence>
<keyword evidence="7" id="KW-0805">Transcription regulation</keyword>
<comment type="subcellular location">
    <subcellularLocation>
        <location evidence="1">Nucleus</location>
    </subcellularLocation>
</comment>
<feature type="domain" description="C2H2-type" evidence="12">
    <location>
        <begin position="306"/>
        <end position="333"/>
    </location>
</feature>
<feature type="domain" description="C2H2-type" evidence="12">
    <location>
        <begin position="615"/>
        <end position="642"/>
    </location>
</feature>
<feature type="domain" description="C2H2-type" evidence="12">
    <location>
        <begin position="400"/>
        <end position="427"/>
    </location>
</feature>
<feature type="region of interest" description="Disordered" evidence="11">
    <location>
        <begin position="747"/>
        <end position="771"/>
    </location>
</feature>
<reference evidence="14" key="2">
    <citation type="submission" date="2019-02" db="EMBL/GenBank/DDBJ databases">
        <title>Opniocepnalus argus Var Kimnra genome.</title>
        <authorList>
            <person name="Zhou C."/>
            <person name="Xiao S."/>
        </authorList>
    </citation>
    <scope>NUCLEOTIDE SEQUENCE [LARGE SCALE GENOMIC DNA]</scope>
</reference>
<keyword evidence="5 10" id="KW-0863">Zinc-finger</keyword>
<evidence type="ECO:0000313" key="13">
    <source>
        <dbReference type="EMBL" id="KAF3692456.1"/>
    </source>
</evidence>
<feature type="region of interest" description="Disordered" evidence="11">
    <location>
        <begin position="327"/>
        <end position="357"/>
    </location>
</feature>
<keyword evidence="14" id="KW-1185">Reference proteome</keyword>
<evidence type="ECO:0000256" key="3">
    <source>
        <dbReference type="ARBA" id="ARBA00022723"/>
    </source>
</evidence>
<dbReference type="PANTHER" id="PTHR23226">
    <property type="entry name" value="ZINC FINGER AND SCAN DOMAIN-CONTAINING"/>
    <property type="match status" value="1"/>
</dbReference>
<feature type="domain" description="C2H2-type" evidence="12">
    <location>
        <begin position="278"/>
        <end position="305"/>
    </location>
</feature>
<dbReference type="FunFam" id="3.30.160.60:FF:000358">
    <property type="entry name" value="zinc finger protein 24"/>
    <property type="match status" value="2"/>
</dbReference>
<feature type="domain" description="C2H2-type" evidence="12">
    <location>
        <begin position="51"/>
        <end position="78"/>
    </location>
</feature>
<feature type="domain" description="C2H2-type" evidence="12">
    <location>
        <begin position="643"/>
        <end position="670"/>
    </location>
</feature>
<evidence type="ECO:0000313" key="14">
    <source>
        <dbReference type="Proteomes" id="UP000503349"/>
    </source>
</evidence>
<feature type="domain" description="C2H2-type" evidence="12">
    <location>
        <begin position="79"/>
        <end position="106"/>
    </location>
</feature>
<proteinExistence type="inferred from homology"/>
<dbReference type="FunFam" id="3.30.160.60:FF:000446">
    <property type="entry name" value="Zinc finger protein"/>
    <property type="match status" value="1"/>
</dbReference>
<keyword evidence="4" id="KW-0677">Repeat</keyword>
<dbReference type="Gene3D" id="3.30.160.60">
    <property type="entry name" value="Classic Zinc Finger"/>
    <property type="match status" value="17"/>
</dbReference>
<evidence type="ECO:0000256" key="8">
    <source>
        <dbReference type="ARBA" id="ARBA00023163"/>
    </source>
</evidence>
<keyword evidence="9" id="KW-0539">Nucleus</keyword>
<dbReference type="FunFam" id="3.30.160.60:FF:002343">
    <property type="entry name" value="Zinc finger protein 33A"/>
    <property type="match status" value="2"/>
</dbReference>
<feature type="domain" description="C2H2-type" evidence="12">
    <location>
        <begin position="135"/>
        <end position="162"/>
    </location>
</feature>
<dbReference type="GO" id="GO:0008270">
    <property type="term" value="F:zinc ion binding"/>
    <property type="evidence" value="ECO:0007669"/>
    <property type="project" value="UniProtKB-KW"/>
</dbReference>
<keyword evidence="8" id="KW-0804">Transcription</keyword>
<feature type="compositionally biased region" description="Low complexity" evidence="11">
    <location>
        <begin position="335"/>
        <end position="346"/>
    </location>
</feature>
<reference evidence="13 14" key="1">
    <citation type="submission" date="2019-02" db="EMBL/GenBank/DDBJ databases">
        <title>Opniocepnalus argus genome.</title>
        <authorList>
            <person name="Zhou C."/>
            <person name="Xiao S."/>
        </authorList>
    </citation>
    <scope>NUCLEOTIDE SEQUENCE [LARGE SCALE GENOMIC DNA]</scope>
    <source>
        <strain evidence="13">OARG1902GOOAL</strain>
        <tissue evidence="13">Muscle</tissue>
    </source>
</reference>
<feature type="domain" description="C2H2-type" evidence="12">
    <location>
        <begin position="698"/>
        <end position="725"/>
    </location>
</feature>